<proteinExistence type="predicted"/>
<sequence>MDLINILAKETPKVSQSLAITFLVVGLICLALGIGVIFLLKEVLNRRKAGQKREFAVEDKKFTHKIFNFWIHYLYIFIIGVCFIAGLVLFGIGLGYFI</sequence>
<evidence type="ECO:0000313" key="2">
    <source>
        <dbReference type="EMBL" id="PPE05754.1"/>
    </source>
</evidence>
<organism evidence="2 3">
    <name type="scientific">Williamsoniiplasma lucivorax</name>
    <dbReference type="NCBI Taxonomy" id="209274"/>
    <lineage>
        <taxon>Bacteria</taxon>
        <taxon>Bacillati</taxon>
        <taxon>Mycoplasmatota</taxon>
        <taxon>Mollicutes</taxon>
        <taxon>Entomoplasmatales</taxon>
        <taxon>Williamsoniiplasma</taxon>
    </lineage>
</organism>
<protein>
    <submittedName>
        <fullName evidence="2">Uncharacterized protein</fullName>
    </submittedName>
</protein>
<feature type="transmembrane region" description="Helical" evidence="1">
    <location>
        <begin position="70"/>
        <end position="97"/>
    </location>
</feature>
<dbReference type="EMBL" id="PHNE01000001">
    <property type="protein sequence ID" value="PPE05754.1"/>
    <property type="molecule type" value="Genomic_DNA"/>
</dbReference>
<evidence type="ECO:0000256" key="1">
    <source>
        <dbReference type="SAM" id="Phobius"/>
    </source>
</evidence>
<reference evidence="2 3" key="1">
    <citation type="submission" date="2017-11" db="EMBL/GenBank/DDBJ databases">
        <title>Genome sequence of Entomoplasma lucivorax PIPN-2 (ATCC 49196).</title>
        <authorList>
            <person name="Lo W.-S."/>
            <person name="Gasparich G.E."/>
            <person name="Kuo C.-H."/>
        </authorList>
    </citation>
    <scope>NUCLEOTIDE SEQUENCE [LARGE SCALE GENOMIC DNA]</scope>
    <source>
        <strain evidence="2 3">PIPN-2</strain>
    </source>
</reference>
<dbReference type="NCBIfam" id="NF046005">
    <property type="entry name" value="near_gluc_PtsG"/>
    <property type="match status" value="1"/>
</dbReference>
<accession>A0A2S5REL3</accession>
<dbReference type="Proteomes" id="UP000237865">
    <property type="component" value="Unassembled WGS sequence"/>
</dbReference>
<keyword evidence="1" id="KW-1133">Transmembrane helix</keyword>
<dbReference type="AlphaFoldDB" id="A0A2S5REL3"/>
<name>A0A2S5REL3_9MOLU</name>
<dbReference type="SUPFAM" id="SSF103473">
    <property type="entry name" value="MFS general substrate transporter"/>
    <property type="match status" value="1"/>
</dbReference>
<keyword evidence="1" id="KW-0472">Membrane</keyword>
<dbReference type="InterPro" id="IPR036259">
    <property type="entry name" value="MFS_trans_sf"/>
</dbReference>
<comment type="caution">
    <text evidence="2">The sequence shown here is derived from an EMBL/GenBank/DDBJ whole genome shotgun (WGS) entry which is preliminary data.</text>
</comment>
<feature type="transmembrane region" description="Helical" evidence="1">
    <location>
        <begin position="20"/>
        <end position="40"/>
    </location>
</feature>
<keyword evidence="1" id="KW-0812">Transmembrane</keyword>
<evidence type="ECO:0000313" key="3">
    <source>
        <dbReference type="Proteomes" id="UP000237865"/>
    </source>
</evidence>
<gene>
    <name evidence="2" type="ORF">ELUCI_v1c00410</name>
</gene>
<dbReference type="RefSeq" id="WP_028126539.1">
    <property type="nucleotide sequence ID" value="NZ_PHNE01000001.1"/>
</dbReference>
<dbReference type="STRING" id="1399797.GCA_000518285_00617"/>
<keyword evidence="3" id="KW-1185">Reference proteome</keyword>